<evidence type="ECO:0000256" key="10">
    <source>
        <dbReference type="ARBA" id="ARBA00023136"/>
    </source>
</evidence>
<dbReference type="PANTHER" id="PTHR30009:SF12">
    <property type="entry name" value="PHOSPHOTRANSFERASE IIC COMPONENT GLVC"/>
    <property type="match status" value="1"/>
</dbReference>
<comment type="caution">
    <text evidence="15">The sequence shown here is derived from an EMBL/GenBank/DDBJ whole genome shotgun (WGS) entry which is preliminary data.</text>
</comment>
<evidence type="ECO:0000259" key="14">
    <source>
        <dbReference type="PROSITE" id="PS51103"/>
    </source>
</evidence>
<dbReference type="CDD" id="cd00212">
    <property type="entry name" value="PTS_IIB_glc"/>
    <property type="match status" value="1"/>
</dbReference>
<dbReference type="InterPro" id="IPR010975">
    <property type="entry name" value="PTS_IIBC_a_glc"/>
</dbReference>
<dbReference type="PROSITE" id="PS51098">
    <property type="entry name" value="PTS_EIIB_TYPE_1"/>
    <property type="match status" value="1"/>
</dbReference>
<evidence type="ECO:0000313" key="15">
    <source>
        <dbReference type="EMBL" id="PUX18989.1"/>
    </source>
</evidence>
<feature type="transmembrane region" description="Helical" evidence="12">
    <location>
        <begin position="386"/>
        <end position="408"/>
    </location>
</feature>
<reference evidence="15" key="1">
    <citation type="submission" date="2016-12" db="EMBL/GenBank/DDBJ databases">
        <title>Analysis of the Molecular Diversity Among Cronobacter Species Isolated from Filth Flies Using a Pan Genomic DNA Microarray.</title>
        <authorList>
            <person name="Pava-Ripoll M."/>
            <person name="Tall B."/>
            <person name="Farber J."/>
            <person name="Fanning S."/>
            <person name="Lehner A."/>
            <person name="Stephan R."/>
            <person name="Pagotto F."/>
            <person name="Iverson C."/>
            <person name="Ziobro G."/>
            <person name="Miller A."/>
            <person name="Pearson R."/>
            <person name="Yan Q."/>
            <person name="Kim M."/>
            <person name="Jeong S."/>
            <person name="Park J."/>
            <person name="Jun S."/>
            <person name="Choi H."/>
            <person name="Chung T."/>
            <person name="Yoo Y."/>
            <person name="Park E."/>
            <person name="Hwang S."/>
            <person name="Lee B."/>
            <person name="Sathyamoorthy V."/>
            <person name="Carter L."/>
            <person name="Mammel M."/>
            <person name="Jackson S."/>
            <person name="Kothary M."/>
            <person name="Patel I."/>
            <person name="Grim C."/>
            <person name="Gopinath G."/>
            <person name="Gangiredla J."/>
            <person name="Chase H."/>
        </authorList>
    </citation>
    <scope>NUCLEOTIDE SEQUENCE [LARGE SCALE GENOMIC DNA]</scope>
    <source>
        <strain evidence="15">MOD1-Sh41s</strain>
    </source>
</reference>
<dbReference type="OrthoDB" id="7571469at2"/>
<evidence type="ECO:0000256" key="1">
    <source>
        <dbReference type="ARBA" id="ARBA00004651"/>
    </source>
</evidence>
<keyword evidence="9 12" id="KW-1133">Transmembrane helix</keyword>
<keyword evidence="7 12" id="KW-0812">Transmembrane</keyword>
<proteinExistence type="predicted"/>
<evidence type="ECO:0000256" key="9">
    <source>
        <dbReference type="ARBA" id="ARBA00022989"/>
    </source>
</evidence>
<keyword evidence="5" id="KW-0808">Transferase</keyword>
<dbReference type="NCBIfam" id="TIGR00826">
    <property type="entry name" value="EIIB_glc"/>
    <property type="match status" value="1"/>
</dbReference>
<feature type="transmembrane region" description="Helical" evidence="12">
    <location>
        <begin position="276"/>
        <end position="299"/>
    </location>
</feature>
<dbReference type="Pfam" id="PF00367">
    <property type="entry name" value="PTS_EIIB"/>
    <property type="match status" value="1"/>
</dbReference>
<evidence type="ECO:0000256" key="3">
    <source>
        <dbReference type="ARBA" id="ARBA00022475"/>
    </source>
</evidence>
<dbReference type="GO" id="GO:0009401">
    <property type="term" value="P:phosphoenolpyruvate-dependent sugar phosphotransferase system"/>
    <property type="evidence" value="ECO:0007669"/>
    <property type="project" value="UniProtKB-KW"/>
</dbReference>
<keyword evidence="2" id="KW-0813">Transport</keyword>
<evidence type="ECO:0000256" key="6">
    <source>
        <dbReference type="ARBA" id="ARBA00022683"/>
    </source>
</evidence>
<evidence type="ECO:0000256" key="11">
    <source>
        <dbReference type="PROSITE-ProRule" id="PRU00421"/>
    </source>
</evidence>
<feature type="transmembrane region" description="Helical" evidence="12">
    <location>
        <begin position="331"/>
        <end position="356"/>
    </location>
</feature>
<feature type="transmembrane region" description="Helical" evidence="12">
    <location>
        <begin position="234"/>
        <end position="255"/>
    </location>
</feature>
<gene>
    <name evidence="15" type="ORF">BS411_18210</name>
</gene>
<protein>
    <submittedName>
        <fullName evidence="15">PTS alpha-glucoside transporter subunit IICB</fullName>
    </submittedName>
</protein>
<sequence length="538" mass="57915">MLSQIQRFGGAMFTPVLLFPFAGMVVGLAIMLQNPLFVGEALTAPDNLFAQIIHIIEEGGWAVFRNMPLIFAVGLPIGLARQAQGRACLAVLISFLTWNYFINAMGMTWGHFFGVNFAADPVAGSGLTLIAGIKTLDTSIIGAIVISGLVTAIHNRYYEKSLPVFLGIFQGTSFVVIIAFFVMIPCAWLTLLGWPKVQMGIESLQAFLRSAGALGVWVYTFLERILIPTGLHHFVYGPFIFGPAAVEGGIQVYWAQHLQEFSQSAAPLKSLFPEGGFALHGNSKVFGSVGIALALWYTAAPENRVKVAGLLIPATLTAVLVGITEPLEFTFLFISPLLFAVHAVLAATMATLMYVFGVVGNMGGGLLDQFLPQNWIPMFHNHAGMVFTQIGIGCGFTALYFVVFRALILRFDLKTPGRAESDIKLYSKADYRAARGQTTAAAHSTVGQAAGFLQALGGAENIESINNCATRLRITLIDMAQTQSDDAFKALGAHGVVRRGNGIQVIVGLHVPQVRDQLESLMKTPSTNPLSPMTEAVS</sequence>
<dbReference type="InterPro" id="IPR001996">
    <property type="entry name" value="PTS_IIB_1"/>
</dbReference>
<dbReference type="NCBIfam" id="TIGR00852">
    <property type="entry name" value="pts-Glc"/>
    <property type="match status" value="1"/>
</dbReference>
<dbReference type="GO" id="GO:0005886">
    <property type="term" value="C:plasma membrane"/>
    <property type="evidence" value="ECO:0007669"/>
    <property type="project" value="UniProtKB-SubCell"/>
</dbReference>
<feature type="transmembrane region" description="Helical" evidence="12">
    <location>
        <begin position="305"/>
        <end position="324"/>
    </location>
</feature>
<name>A0A2T7B1D1_9ENTR</name>
<dbReference type="PROSITE" id="PS51103">
    <property type="entry name" value="PTS_EIIC_TYPE_1"/>
    <property type="match status" value="1"/>
</dbReference>
<dbReference type="InterPro" id="IPR036878">
    <property type="entry name" value="Glu_permease_IIB"/>
</dbReference>
<dbReference type="InterPro" id="IPR050429">
    <property type="entry name" value="PTS_Glucose_EIICBA"/>
</dbReference>
<feature type="transmembrane region" description="Helical" evidence="12">
    <location>
        <begin position="164"/>
        <end position="194"/>
    </location>
</feature>
<evidence type="ECO:0000256" key="5">
    <source>
        <dbReference type="ARBA" id="ARBA00022679"/>
    </source>
</evidence>
<keyword evidence="4" id="KW-0762">Sugar transport</keyword>
<feature type="domain" description="PTS EIIB type-1" evidence="13">
    <location>
        <begin position="446"/>
        <end position="528"/>
    </location>
</feature>
<feature type="transmembrane region" description="Helical" evidence="12">
    <location>
        <begin position="12"/>
        <end position="32"/>
    </location>
</feature>
<evidence type="ECO:0000256" key="8">
    <source>
        <dbReference type="ARBA" id="ARBA00022777"/>
    </source>
</evidence>
<dbReference type="RefSeq" id="WP_075199353.1">
    <property type="nucleotide sequence ID" value="NZ_CP187984.1"/>
</dbReference>
<dbReference type="Pfam" id="PF02378">
    <property type="entry name" value="PTS_EIIC"/>
    <property type="match status" value="1"/>
</dbReference>
<keyword evidence="3" id="KW-1003">Cell membrane</keyword>
<dbReference type="SUPFAM" id="SSF55604">
    <property type="entry name" value="Glucose permease domain IIB"/>
    <property type="match status" value="1"/>
</dbReference>
<dbReference type="PANTHER" id="PTHR30009">
    <property type="entry name" value="CYTOCHROME C-TYPE SYNTHESIS PROTEIN AND PTS TRANSMEMBRANE COMPONENT"/>
    <property type="match status" value="1"/>
</dbReference>
<keyword evidence="6" id="KW-0598">Phosphotransferase system</keyword>
<organism evidence="15">
    <name type="scientific">Cronobacter turicensis</name>
    <dbReference type="NCBI Taxonomy" id="413502"/>
    <lineage>
        <taxon>Bacteria</taxon>
        <taxon>Pseudomonadati</taxon>
        <taxon>Pseudomonadota</taxon>
        <taxon>Gammaproteobacteria</taxon>
        <taxon>Enterobacterales</taxon>
        <taxon>Enterobacteriaceae</taxon>
        <taxon>Cronobacter</taxon>
    </lineage>
</organism>
<feature type="transmembrane region" description="Helical" evidence="12">
    <location>
        <begin position="206"/>
        <end position="222"/>
    </location>
</feature>
<dbReference type="InterPro" id="IPR004719">
    <property type="entry name" value="PTS_maltose/Glc_sub_IIC"/>
</dbReference>
<dbReference type="GO" id="GO:0008982">
    <property type="term" value="F:protein-N(PI)-phosphohistidine-sugar phosphotransferase activity"/>
    <property type="evidence" value="ECO:0007669"/>
    <property type="project" value="InterPro"/>
</dbReference>
<feature type="domain" description="PTS EIIC type-1" evidence="14">
    <location>
        <begin position="1"/>
        <end position="420"/>
    </location>
</feature>
<comment type="subcellular location">
    <subcellularLocation>
        <location evidence="1">Cell membrane</location>
        <topology evidence="1">Multi-pass membrane protein</topology>
    </subcellularLocation>
</comment>
<dbReference type="InterPro" id="IPR003352">
    <property type="entry name" value="PTS_EIIC"/>
</dbReference>
<keyword evidence="8" id="KW-0418">Kinase</keyword>
<feature type="transmembrane region" description="Helical" evidence="12">
    <location>
        <begin position="87"/>
        <end position="106"/>
    </location>
</feature>
<feature type="active site" description="Phosphocysteine intermediate; for EIIB activity" evidence="11">
    <location>
        <position position="468"/>
    </location>
</feature>
<evidence type="ECO:0000259" key="13">
    <source>
        <dbReference type="PROSITE" id="PS51098"/>
    </source>
</evidence>
<dbReference type="GO" id="GO:0016301">
    <property type="term" value="F:kinase activity"/>
    <property type="evidence" value="ECO:0007669"/>
    <property type="project" value="UniProtKB-KW"/>
</dbReference>
<evidence type="ECO:0000256" key="12">
    <source>
        <dbReference type="SAM" id="Phobius"/>
    </source>
</evidence>
<evidence type="ECO:0000256" key="7">
    <source>
        <dbReference type="ARBA" id="ARBA00022692"/>
    </source>
</evidence>
<dbReference type="InterPro" id="IPR013013">
    <property type="entry name" value="PTS_EIIC_1"/>
</dbReference>
<dbReference type="InterPro" id="IPR018113">
    <property type="entry name" value="PTrfase_EIIB_Cys"/>
</dbReference>
<evidence type="ECO:0000256" key="2">
    <source>
        <dbReference type="ARBA" id="ARBA00022448"/>
    </source>
</evidence>
<accession>A0A2T7B1D1</accession>
<dbReference type="NCBIfam" id="TIGR02005">
    <property type="entry name" value="PTS-IIBC-alpha"/>
    <property type="match status" value="1"/>
</dbReference>
<dbReference type="AlphaFoldDB" id="A0A2T7B1D1"/>
<dbReference type="PROSITE" id="PS01035">
    <property type="entry name" value="PTS_EIIB_TYPE_1_CYS"/>
    <property type="match status" value="1"/>
</dbReference>
<dbReference type="GO" id="GO:0090563">
    <property type="term" value="F:protein-phosphocysteine-sugar phosphotransferase activity"/>
    <property type="evidence" value="ECO:0007669"/>
    <property type="project" value="TreeGrafter"/>
</dbReference>
<evidence type="ECO:0000256" key="4">
    <source>
        <dbReference type="ARBA" id="ARBA00022597"/>
    </source>
</evidence>
<dbReference type="Gene3D" id="3.30.1360.60">
    <property type="entry name" value="Glucose permease domain IIB"/>
    <property type="match status" value="1"/>
</dbReference>
<dbReference type="EMBL" id="MSAG01000031">
    <property type="protein sequence ID" value="PUX18989.1"/>
    <property type="molecule type" value="Genomic_DNA"/>
</dbReference>
<keyword evidence="10 12" id="KW-0472">Membrane</keyword>